<name>A0A171DIQ7_9ACTN</name>
<keyword evidence="4" id="KW-0547">Nucleotide-binding</keyword>
<evidence type="ECO:0000256" key="9">
    <source>
        <dbReference type="ARBA" id="ARBA00047890"/>
    </source>
</evidence>
<dbReference type="Proteomes" id="UP000077701">
    <property type="component" value="Unassembled WGS sequence"/>
</dbReference>
<dbReference type="EC" id="6.3.4.20" evidence="8"/>
<proteinExistence type="inferred from homology"/>
<dbReference type="EMBL" id="BDCX01000011">
    <property type="protein sequence ID" value="GAT68771.1"/>
    <property type="molecule type" value="Genomic_DNA"/>
</dbReference>
<dbReference type="InterPro" id="IPR014729">
    <property type="entry name" value="Rossmann-like_a/b/a_fold"/>
</dbReference>
<evidence type="ECO:0000256" key="5">
    <source>
        <dbReference type="ARBA" id="ARBA00022833"/>
    </source>
</evidence>
<dbReference type="InterPro" id="IPR018317">
    <property type="entry name" value="QueC"/>
</dbReference>
<dbReference type="PANTHER" id="PTHR42914:SF1">
    <property type="entry name" value="7-CYANO-7-DEAZAGUANINE SYNTHASE"/>
    <property type="match status" value="1"/>
</dbReference>
<evidence type="ECO:0000313" key="11">
    <source>
        <dbReference type="Proteomes" id="UP000077701"/>
    </source>
</evidence>
<evidence type="ECO:0000313" key="10">
    <source>
        <dbReference type="EMBL" id="GAT68771.1"/>
    </source>
</evidence>
<dbReference type="SUPFAM" id="SSF52402">
    <property type="entry name" value="Adenine nucleotide alpha hydrolases-like"/>
    <property type="match status" value="1"/>
</dbReference>
<dbReference type="Pfam" id="PF06508">
    <property type="entry name" value="QueC"/>
    <property type="match status" value="1"/>
</dbReference>
<dbReference type="GO" id="GO:0016874">
    <property type="term" value="F:ligase activity"/>
    <property type="evidence" value="ECO:0007669"/>
    <property type="project" value="UniProtKB-KW"/>
</dbReference>
<comment type="caution">
    <text evidence="10">The sequence shown here is derived from an EMBL/GenBank/DDBJ whole genome shotgun (WGS) entry which is preliminary data.</text>
</comment>
<evidence type="ECO:0000256" key="3">
    <source>
        <dbReference type="ARBA" id="ARBA00022723"/>
    </source>
</evidence>
<keyword evidence="5" id="KW-0862">Zinc</keyword>
<dbReference type="GO" id="GO:0046872">
    <property type="term" value="F:metal ion binding"/>
    <property type="evidence" value="ECO:0007669"/>
    <property type="project" value="UniProtKB-KW"/>
</dbReference>
<comment type="catalytic activity">
    <reaction evidence="9">
        <text>7-carboxy-7-carbaguanine + NH4(+) + 2 ATP = 7-cyano-7-carbaguanine + 2 AMP + 2 diphosphate + 2 H(+)</text>
        <dbReference type="Rhea" id="RHEA:27982"/>
        <dbReference type="ChEBI" id="CHEBI:15378"/>
        <dbReference type="ChEBI" id="CHEBI:28938"/>
        <dbReference type="ChEBI" id="CHEBI:30616"/>
        <dbReference type="ChEBI" id="CHEBI:33019"/>
        <dbReference type="ChEBI" id="CHEBI:45075"/>
        <dbReference type="ChEBI" id="CHEBI:61036"/>
        <dbReference type="ChEBI" id="CHEBI:456215"/>
        <dbReference type="EC" id="6.3.4.20"/>
    </reaction>
</comment>
<protein>
    <recommendedName>
        <fullName evidence="8">7-cyano-7-deazaguanine synthase</fullName>
        <ecNumber evidence="8">6.3.4.20</ecNumber>
    </recommendedName>
</protein>
<evidence type="ECO:0000256" key="2">
    <source>
        <dbReference type="ARBA" id="ARBA00022598"/>
    </source>
</evidence>
<keyword evidence="3" id="KW-0479">Metal-binding</keyword>
<evidence type="ECO:0000256" key="1">
    <source>
        <dbReference type="ARBA" id="ARBA00005061"/>
    </source>
</evidence>
<dbReference type="PIRSF" id="PIRSF006293">
    <property type="entry name" value="ExsB"/>
    <property type="match status" value="1"/>
</dbReference>
<evidence type="ECO:0000256" key="7">
    <source>
        <dbReference type="ARBA" id="ARBA00037993"/>
    </source>
</evidence>
<keyword evidence="2" id="KW-0436">Ligase</keyword>
<dbReference type="PANTHER" id="PTHR42914">
    <property type="entry name" value="7-CYANO-7-DEAZAGUANINE SYNTHASE"/>
    <property type="match status" value="1"/>
</dbReference>
<reference evidence="11" key="2">
    <citation type="submission" date="2016-04" db="EMBL/GenBank/DDBJ databases">
        <title>Planomonospora sphaerica JCM9374 whole genome shotgun sequence.</title>
        <authorList>
            <person name="Suzuki T."/>
            <person name="Dohra H."/>
            <person name="Kodani S."/>
        </authorList>
    </citation>
    <scope>NUCLEOTIDE SEQUENCE [LARGE SCALE GENOMIC DNA]</scope>
    <source>
        <strain evidence="11">JCM 9374</strain>
    </source>
</reference>
<dbReference type="RefSeq" id="WP_068899609.1">
    <property type="nucleotide sequence ID" value="NZ_BDCX01000011.1"/>
</dbReference>
<dbReference type="AlphaFoldDB" id="A0A171DIQ7"/>
<evidence type="ECO:0000256" key="4">
    <source>
        <dbReference type="ARBA" id="ARBA00022741"/>
    </source>
</evidence>
<comment type="similarity">
    <text evidence="7">Belongs to the QueC family.</text>
</comment>
<organism evidence="10 11">
    <name type="scientific">Planomonospora sphaerica</name>
    <dbReference type="NCBI Taxonomy" id="161355"/>
    <lineage>
        <taxon>Bacteria</taxon>
        <taxon>Bacillati</taxon>
        <taxon>Actinomycetota</taxon>
        <taxon>Actinomycetes</taxon>
        <taxon>Streptosporangiales</taxon>
        <taxon>Streptosporangiaceae</taxon>
        <taxon>Planomonospora</taxon>
    </lineage>
</organism>
<dbReference type="OrthoDB" id="9789567at2"/>
<evidence type="ECO:0000256" key="8">
    <source>
        <dbReference type="ARBA" id="ARBA00039149"/>
    </source>
</evidence>
<dbReference type="GO" id="GO:0005524">
    <property type="term" value="F:ATP binding"/>
    <property type="evidence" value="ECO:0007669"/>
    <property type="project" value="UniProtKB-KW"/>
</dbReference>
<dbReference type="Gene3D" id="3.40.50.620">
    <property type="entry name" value="HUPs"/>
    <property type="match status" value="1"/>
</dbReference>
<comment type="pathway">
    <text evidence="1">Purine metabolism; 7-cyano-7-deazaguanine biosynthesis.</text>
</comment>
<keyword evidence="6" id="KW-0067">ATP-binding</keyword>
<dbReference type="CDD" id="cd01995">
    <property type="entry name" value="QueC-like"/>
    <property type="match status" value="1"/>
</dbReference>
<evidence type="ECO:0000256" key="6">
    <source>
        <dbReference type="ARBA" id="ARBA00022840"/>
    </source>
</evidence>
<reference evidence="10 11" key="1">
    <citation type="journal article" date="2016" name="Genome Announc.">
        <title>Draft Genome Sequence of Planomonospora sphaerica JCM9374, a Rare Actinomycete.</title>
        <authorList>
            <person name="Dohra H."/>
            <person name="Suzuki T."/>
            <person name="Inoue Y."/>
            <person name="Kodani S."/>
        </authorList>
    </citation>
    <scope>NUCLEOTIDE SEQUENCE [LARGE SCALE GENOMIC DNA]</scope>
    <source>
        <strain evidence="10 11">JCM 9374</strain>
    </source>
</reference>
<dbReference type="STRING" id="161355.PS9374_04436"/>
<accession>A0A171DIQ7</accession>
<gene>
    <name evidence="10" type="ORF">PS9374_04436</name>
</gene>
<keyword evidence="11" id="KW-1185">Reference proteome</keyword>
<sequence length="219" mass="23663">MTTENRAVALLSGGPDSVVAAALARESGYRIYGLYINYGQRTGKRDFRQAERTAQWLGVEELRVAYCPFLGKVGGSPLTDLSLRLGDDNRSSEYVPFRNTVFCSLAVAWAEILGAQKVVIGSIGGPWITPDNKPSYFAALNALIQEGSRSEIQAWAPLGAMSKAEVVSVGTRLGVPFGLTWSCQNDEEEPCGECNNCRDRAVGFAGNNLADPLLARTPR</sequence>